<dbReference type="Pfam" id="PF07934">
    <property type="entry name" value="OGG_N"/>
    <property type="match status" value="1"/>
</dbReference>
<keyword evidence="3" id="KW-0227">DNA damage</keyword>
<dbReference type="InterPro" id="IPR003265">
    <property type="entry name" value="HhH-GPD_domain"/>
</dbReference>
<comment type="caution">
    <text evidence="11">The sequence shown here is derived from an EMBL/GenBank/DDBJ whole genome shotgun (WGS) entry which is preliminary data.</text>
</comment>
<dbReference type="Gene3D" id="1.10.1670.10">
    <property type="entry name" value="Helix-hairpin-Helix base-excision DNA repair enzymes (C-terminal)"/>
    <property type="match status" value="1"/>
</dbReference>
<dbReference type="GO" id="GO:0003684">
    <property type="term" value="F:damaged DNA binding"/>
    <property type="evidence" value="ECO:0007669"/>
    <property type="project" value="InterPro"/>
</dbReference>
<keyword evidence="6" id="KW-0456">Lyase</keyword>
<gene>
    <name evidence="11" type="ORF">H9729_05920</name>
</gene>
<dbReference type="EMBL" id="DXCQ01000055">
    <property type="protein sequence ID" value="HIY97209.1"/>
    <property type="molecule type" value="Genomic_DNA"/>
</dbReference>
<evidence type="ECO:0000256" key="8">
    <source>
        <dbReference type="ARBA" id="ARBA00023295"/>
    </source>
</evidence>
<evidence type="ECO:0000256" key="4">
    <source>
        <dbReference type="ARBA" id="ARBA00022801"/>
    </source>
</evidence>
<dbReference type="Proteomes" id="UP000886750">
    <property type="component" value="Unassembled WGS sequence"/>
</dbReference>
<dbReference type="InterPro" id="IPR023170">
    <property type="entry name" value="HhH_base_excis_C"/>
</dbReference>
<dbReference type="CDD" id="cd00056">
    <property type="entry name" value="ENDO3c"/>
    <property type="match status" value="1"/>
</dbReference>
<dbReference type="GO" id="GO:0008534">
    <property type="term" value="F:oxidized purine nucleobase lesion DNA N-glycosylase activity"/>
    <property type="evidence" value="ECO:0007669"/>
    <property type="project" value="InterPro"/>
</dbReference>
<dbReference type="SUPFAM" id="SSF55945">
    <property type="entry name" value="TATA-box binding protein-like"/>
    <property type="match status" value="1"/>
</dbReference>
<evidence type="ECO:0000256" key="9">
    <source>
        <dbReference type="ARBA" id="ARBA00044632"/>
    </source>
</evidence>
<dbReference type="PANTHER" id="PTHR10242">
    <property type="entry name" value="8-OXOGUANINE DNA GLYCOSYLASE"/>
    <property type="match status" value="1"/>
</dbReference>
<evidence type="ECO:0000313" key="11">
    <source>
        <dbReference type="EMBL" id="HIY97209.1"/>
    </source>
</evidence>
<dbReference type="InterPro" id="IPR052054">
    <property type="entry name" value="Oxidative_DNA_repair_enzyme"/>
</dbReference>
<dbReference type="SUPFAM" id="SSF48150">
    <property type="entry name" value="DNA-glycosylase"/>
    <property type="match status" value="1"/>
</dbReference>
<dbReference type="GO" id="GO:0140078">
    <property type="term" value="F:class I DNA-(apurinic or apyrimidinic site) endonuclease activity"/>
    <property type="evidence" value="ECO:0007669"/>
    <property type="project" value="UniProtKB-EC"/>
</dbReference>
<dbReference type="Gene3D" id="1.10.340.30">
    <property type="entry name" value="Hypothetical protein, domain 2"/>
    <property type="match status" value="1"/>
</dbReference>
<dbReference type="Gene3D" id="3.30.310.260">
    <property type="match status" value="1"/>
</dbReference>
<keyword evidence="7" id="KW-0511">Multifunctional enzyme</keyword>
<name>A0A9D2A0A4_9FIRM</name>
<evidence type="ECO:0000259" key="10">
    <source>
        <dbReference type="SMART" id="SM00478"/>
    </source>
</evidence>
<dbReference type="AlphaFoldDB" id="A0A9D2A0A4"/>
<dbReference type="SMART" id="SM00478">
    <property type="entry name" value="ENDO3c"/>
    <property type="match status" value="1"/>
</dbReference>
<dbReference type="GO" id="GO:0006284">
    <property type="term" value="P:base-excision repair"/>
    <property type="evidence" value="ECO:0007669"/>
    <property type="project" value="InterPro"/>
</dbReference>
<keyword evidence="4" id="KW-0378">Hydrolase</keyword>
<accession>A0A9D2A0A4</accession>
<keyword evidence="5" id="KW-0234">DNA repair</keyword>
<dbReference type="GO" id="GO:0006289">
    <property type="term" value="P:nucleotide-excision repair"/>
    <property type="evidence" value="ECO:0007669"/>
    <property type="project" value="InterPro"/>
</dbReference>
<reference evidence="11" key="1">
    <citation type="journal article" date="2021" name="PeerJ">
        <title>Extensive microbial diversity within the chicken gut microbiome revealed by metagenomics and culture.</title>
        <authorList>
            <person name="Gilroy R."/>
            <person name="Ravi A."/>
            <person name="Getino M."/>
            <person name="Pursley I."/>
            <person name="Horton D.L."/>
            <person name="Alikhan N.F."/>
            <person name="Baker D."/>
            <person name="Gharbi K."/>
            <person name="Hall N."/>
            <person name="Watson M."/>
            <person name="Adriaenssens E.M."/>
            <person name="Foster-Nyarko E."/>
            <person name="Jarju S."/>
            <person name="Secka A."/>
            <person name="Antonio M."/>
            <person name="Oren A."/>
            <person name="Chaudhuri R.R."/>
            <person name="La Ragione R."/>
            <person name="Hildebrand F."/>
            <person name="Pallen M.J."/>
        </authorList>
    </citation>
    <scope>NUCLEOTIDE SEQUENCE</scope>
    <source>
        <strain evidence="11">1345</strain>
    </source>
</reference>
<feature type="domain" description="HhH-GPD" evidence="10">
    <location>
        <begin position="113"/>
        <end position="273"/>
    </location>
</feature>
<dbReference type="InterPro" id="IPR012904">
    <property type="entry name" value="OGG_N"/>
</dbReference>
<evidence type="ECO:0000256" key="1">
    <source>
        <dbReference type="ARBA" id="ARBA00010679"/>
    </source>
</evidence>
<evidence type="ECO:0000256" key="2">
    <source>
        <dbReference type="ARBA" id="ARBA00012720"/>
    </source>
</evidence>
<reference evidence="11" key="2">
    <citation type="submission" date="2021-04" db="EMBL/GenBank/DDBJ databases">
        <authorList>
            <person name="Gilroy R."/>
        </authorList>
    </citation>
    <scope>NUCLEOTIDE SEQUENCE</scope>
    <source>
        <strain evidence="11">1345</strain>
    </source>
</reference>
<dbReference type="PANTHER" id="PTHR10242:SF2">
    <property type="entry name" value="N-GLYCOSYLASE_DNA LYASE"/>
    <property type="match status" value="1"/>
</dbReference>
<dbReference type="EC" id="4.2.99.18" evidence="2"/>
<dbReference type="Pfam" id="PF00730">
    <property type="entry name" value="HhH-GPD"/>
    <property type="match status" value="1"/>
</dbReference>
<proteinExistence type="inferred from homology"/>
<sequence>MTESEFDAKYFDPASTLSCGQIFRWEEAEGGWLVFSGARACRLFCRGGKIVLRCEGADAAYFYNFFDLGRDYAPIEARACACGIPAVAQAAAAGRGIRILNQDPEEVVFSFLLSQNNHIPRIRMLIGRICAALGEERRFGGESYHTFPRAEVLAERGEDFYAALGCGYRAKYIAGAARILARENAEDYRTLSTPQLREKLLKLPGVGPKVADCIALFGYHRAEAFPVDTWVEKAYREFFGGTLKYRTKIAAYFADLFGEYGGYIQQYLFYFERERRNHGKDNDR</sequence>
<evidence type="ECO:0000256" key="7">
    <source>
        <dbReference type="ARBA" id="ARBA00023268"/>
    </source>
</evidence>
<evidence type="ECO:0000256" key="6">
    <source>
        <dbReference type="ARBA" id="ARBA00023239"/>
    </source>
</evidence>
<keyword evidence="8" id="KW-0326">Glycosidase</keyword>
<comment type="similarity">
    <text evidence="1">Belongs to the type-1 OGG1 family.</text>
</comment>
<evidence type="ECO:0000313" key="12">
    <source>
        <dbReference type="Proteomes" id="UP000886750"/>
    </source>
</evidence>
<organism evidence="11 12">
    <name type="scientific">Candidatus Borkfalkia excrementigallinarum</name>
    <dbReference type="NCBI Taxonomy" id="2838506"/>
    <lineage>
        <taxon>Bacteria</taxon>
        <taxon>Bacillati</taxon>
        <taxon>Bacillota</taxon>
        <taxon>Clostridia</taxon>
        <taxon>Christensenellales</taxon>
        <taxon>Christensenellaceae</taxon>
        <taxon>Candidatus Borkfalkia</taxon>
    </lineage>
</organism>
<evidence type="ECO:0000256" key="3">
    <source>
        <dbReference type="ARBA" id="ARBA00022763"/>
    </source>
</evidence>
<dbReference type="InterPro" id="IPR011257">
    <property type="entry name" value="DNA_glycosylase"/>
</dbReference>
<protein>
    <recommendedName>
        <fullName evidence="2">DNA-(apurinic or apyrimidinic site) lyase</fullName>
        <ecNumber evidence="2">4.2.99.18</ecNumber>
    </recommendedName>
</protein>
<comment type="catalytic activity">
    <reaction evidence="9">
        <text>2'-deoxyribonucleotide-(2'-deoxyribose 5'-phosphate)-2'-deoxyribonucleotide-DNA = a 3'-end 2'-deoxyribonucleotide-(2,3-dehydro-2,3-deoxyribose 5'-phosphate)-DNA + a 5'-end 5'-phospho-2'-deoxyribonucleoside-DNA + H(+)</text>
        <dbReference type="Rhea" id="RHEA:66592"/>
        <dbReference type="Rhea" id="RHEA-COMP:13180"/>
        <dbReference type="Rhea" id="RHEA-COMP:16897"/>
        <dbReference type="Rhea" id="RHEA-COMP:17067"/>
        <dbReference type="ChEBI" id="CHEBI:15378"/>
        <dbReference type="ChEBI" id="CHEBI:136412"/>
        <dbReference type="ChEBI" id="CHEBI:157695"/>
        <dbReference type="ChEBI" id="CHEBI:167181"/>
        <dbReference type="EC" id="4.2.99.18"/>
    </reaction>
</comment>
<evidence type="ECO:0000256" key="5">
    <source>
        <dbReference type="ARBA" id="ARBA00023204"/>
    </source>
</evidence>